<evidence type="ECO:0000256" key="5">
    <source>
        <dbReference type="ARBA" id="ARBA00024227"/>
    </source>
</evidence>
<evidence type="ECO:0000259" key="8">
    <source>
        <dbReference type="Pfam" id="PF03099"/>
    </source>
</evidence>
<dbReference type="EMBL" id="JAMQBK010000039">
    <property type="protein sequence ID" value="MCM2371843.1"/>
    <property type="molecule type" value="Genomic_DNA"/>
</dbReference>
<comment type="catalytic activity">
    <reaction evidence="6">
        <text>biotin + L-lysyl-[protein] + ATP = N(6)-biotinyl-L-lysyl-[protein] + AMP + diphosphate + H(+)</text>
        <dbReference type="Rhea" id="RHEA:11756"/>
        <dbReference type="Rhea" id="RHEA-COMP:9752"/>
        <dbReference type="Rhea" id="RHEA-COMP:10505"/>
        <dbReference type="ChEBI" id="CHEBI:15378"/>
        <dbReference type="ChEBI" id="CHEBI:29969"/>
        <dbReference type="ChEBI" id="CHEBI:30616"/>
        <dbReference type="ChEBI" id="CHEBI:33019"/>
        <dbReference type="ChEBI" id="CHEBI:57586"/>
        <dbReference type="ChEBI" id="CHEBI:83144"/>
        <dbReference type="ChEBI" id="CHEBI:456215"/>
        <dbReference type="EC" id="6.3.4.15"/>
    </reaction>
</comment>
<dbReference type="Pfam" id="PF02237">
    <property type="entry name" value="BPL_C"/>
    <property type="match status" value="1"/>
</dbReference>
<gene>
    <name evidence="9" type="ORF">NB063_14630</name>
</gene>
<dbReference type="InterPro" id="IPR003142">
    <property type="entry name" value="BPL_C"/>
</dbReference>
<dbReference type="Gene3D" id="3.30.930.10">
    <property type="entry name" value="Bira Bifunctional Protein, Domain 2"/>
    <property type="match status" value="1"/>
</dbReference>
<evidence type="ECO:0000256" key="6">
    <source>
        <dbReference type="ARBA" id="ARBA00047846"/>
    </source>
</evidence>
<dbReference type="NCBIfam" id="TIGR00121">
    <property type="entry name" value="birA_ligase"/>
    <property type="match status" value="1"/>
</dbReference>
<dbReference type="InterPro" id="IPR045864">
    <property type="entry name" value="aa-tRNA-synth_II/BPL/LPL"/>
</dbReference>
<keyword evidence="10" id="KW-1185">Reference proteome</keyword>
<dbReference type="CDD" id="cd16442">
    <property type="entry name" value="BPL"/>
    <property type="match status" value="1"/>
</dbReference>
<comment type="caution">
    <text evidence="9">The sequence shown here is derived from an EMBL/GenBank/DDBJ whole genome shotgun (WGS) entry which is preliminary data.</text>
</comment>
<keyword evidence="3" id="KW-0067">ATP-binding</keyword>
<dbReference type="PANTHER" id="PTHR12835">
    <property type="entry name" value="BIOTIN PROTEIN LIGASE"/>
    <property type="match status" value="1"/>
</dbReference>
<feature type="domain" description="Biotin protein ligase C-terminal" evidence="7">
    <location>
        <begin position="263"/>
        <end position="297"/>
    </location>
</feature>
<keyword evidence="4" id="KW-0092">Biotin</keyword>
<evidence type="ECO:0000313" key="10">
    <source>
        <dbReference type="Proteomes" id="UP001202961"/>
    </source>
</evidence>
<dbReference type="GO" id="GO:0004077">
    <property type="term" value="F:biotin--[biotin carboxyl-carrier protein] ligase activity"/>
    <property type="evidence" value="ECO:0007669"/>
    <property type="project" value="UniProtKB-EC"/>
</dbReference>
<dbReference type="Pfam" id="PF03099">
    <property type="entry name" value="BPL_LplA_LipB"/>
    <property type="match status" value="1"/>
</dbReference>
<evidence type="ECO:0000256" key="1">
    <source>
        <dbReference type="ARBA" id="ARBA00022598"/>
    </source>
</evidence>
<dbReference type="InterPro" id="IPR004408">
    <property type="entry name" value="Biotin_CoA_COase_ligase"/>
</dbReference>
<reference evidence="9 10" key="1">
    <citation type="journal article" date="2022" name="Syst. Appl. Microbiol.">
        <title>Rhodopirellula aestuarii sp. nov., a novel member of the genus Rhodopirellula isolated from brackish sediments collected in the Tagus River estuary, Portugal.</title>
        <authorList>
            <person name="Vitorino I.R."/>
            <person name="Klimek D."/>
            <person name="Calusinska M."/>
            <person name="Lobo-da-Cunha A."/>
            <person name="Vasconcelos V."/>
            <person name="Lage O.M."/>
        </authorList>
    </citation>
    <scope>NUCLEOTIDE SEQUENCE [LARGE SCALE GENOMIC DNA]</scope>
    <source>
        <strain evidence="9 10">ICT_H3.1</strain>
    </source>
</reference>
<dbReference type="EC" id="6.3.4.15" evidence="5"/>
<evidence type="ECO:0000256" key="3">
    <source>
        <dbReference type="ARBA" id="ARBA00022840"/>
    </source>
</evidence>
<dbReference type="InterPro" id="IPR008988">
    <property type="entry name" value="Transcriptional_repressor_C"/>
</dbReference>
<dbReference type="InterPro" id="IPR004143">
    <property type="entry name" value="BPL_LPL_catalytic"/>
</dbReference>
<dbReference type="Proteomes" id="UP001202961">
    <property type="component" value="Unassembled WGS sequence"/>
</dbReference>
<keyword evidence="1 9" id="KW-0436">Ligase</keyword>
<proteinExistence type="predicted"/>
<evidence type="ECO:0000259" key="7">
    <source>
        <dbReference type="Pfam" id="PF02237"/>
    </source>
</evidence>
<evidence type="ECO:0000313" key="9">
    <source>
        <dbReference type="EMBL" id="MCM2371843.1"/>
    </source>
</evidence>
<feature type="domain" description="BPL/LPL catalytic" evidence="8">
    <location>
        <begin position="88"/>
        <end position="193"/>
    </location>
</feature>
<dbReference type="SUPFAM" id="SSF50037">
    <property type="entry name" value="C-terminal domain of transcriptional repressors"/>
    <property type="match status" value="1"/>
</dbReference>
<keyword evidence="2" id="KW-0547">Nucleotide-binding</keyword>
<evidence type="ECO:0000256" key="2">
    <source>
        <dbReference type="ARBA" id="ARBA00022741"/>
    </source>
</evidence>
<organism evidence="9 10">
    <name type="scientific">Aporhodopirellula aestuarii</name>
    <dbReference type="NCBI Taxonomy" id="2950107"/>
    <lineage>
        <taxon>Bacteria</taxon>
        <taxon>Pseudomonadati</taxon>
        <taxon>Planctomycetota</taxon>
        <taxon>Planctomycetia</taxon>
        <taxon>Pirellulales</taxon>
        <taxon>Pirellulaceae</taxon>
        <taxon>Aporhodopirellula</taxon>
    </lineage>
</organism>
<dbReference type="PANTHER" id="PTHR12835:SF5">
    <property type="entry name" value="BIOTIN--PROTEIN LIGASE"/>
    <property type="match status" value="1"/>
</dbReference>
<sequence>MRSCFSILTLISVWSIAGTRGSSPIMQPDSNQLDDSVRRLTDQWIASGLLASKDHQHSMGSTNSVAGQWVQSHREKNAESGANPTEQLPRLIIADVQTAGRGRLGRTWKAQSDGLAFSLVIQGCHELLSIAVGVAIAESIEHIVAPVRCGLKWPNDTWMSGVKVAGTLIERFDTTAGIANSNKAIAVIGIGVNVGTSPTLDDSPATSIQESTGRWVTRAEVLSELIPTLIQKIEMCESDSQELLDSFRRRCVLTGELIRCSIDGRAVEGRCEGINDEGELRVRTESGELICRSGEVSRVRMV</sequence>
<protein>
    <recommendedName>
        <fullName evidence="5">biotin--[biotin carboxyl-carrier protein] ligase</fullName>
        <ecNumber evidence="5">6.3.4.15</ecNumber>
    </recommendedName>
</protein>
<accession>A0ABT0U623</accession>
<evidence type="ECO:0000256" key="4">
    <source>
        <dbReference type="ARBA" id="ARBA00023267"/>
    </source>
</evidence>
<dbReference type="SUPFAM" id="SSF55681">
    <property type="entry name" value="Class II aaRS and biotin synthetases"/>
    <property type="match status" value="1"/>
</dbReference>
<name>A0ABT0U623_9BACT</name>
<dbReference type="RefSeq" id="WP_250929477.1">
    <property type="nucleotide sequence ID" value="NZ_JAMQBK010000039.1"/>
</dbReference>
<dbReference type="Gene3D" id="2.30.30.100">
    <property type="match status" value="1"/>
</dbReference>